<reference evidence="1 2" key="1">
    <citation type="submission" date="2019-05" db="EMBL/GenBank/DDBJ databases">
        <title>Another draft genome of Portunus trituberculatus and its Hox gene families provides insights of decapod evolution.</title>
        <authorList>
            <person name="Jeong J.-H."/>
            <person name="Song I."/>
            <person name="Kim S."/>
            <person name="Choi T."/>
            <person name="Kim D."/>
            <person name="Ryu S."/>
            <person name="Kim W."/>
        </authorList>
    </citation>
    <scope>NUCLEOTIDE SEQUENCE [LARGE SCALE GENOMIC DNA]</scope>
    <source>
        <tissue evidence="1">Muscle</tissue>
    </source>
</reference>
<sequence>MVVSHRRLCVSWNREAWGGGGCRGSVRGYWRGCVQGRRVESTADRRLARMTGLSGCRKSLMH</sequence>
<evidence type="ECO:0000313" key="1">
    <source>
        <dbReference type="EMBL" id="MPC24853.1"/>
    </source>
</evidence>
<accession>A0A5B7DV69</accession>
<dbReference type="AlphaFoldDB" id="A0A5B7DV69"/>
<keyword evidence="2" id="KW-1185">Reference proteome</keyword>
<dbReference type="Proteomes" id="UP000324222">
    <property type="component" value="Unassembled WGS sequence"/>
</dbReference>
<dbReference type="EMBL" id="VSRR010001383">
    <property type="protein sequence ID" value="MPC24853.1"/>
    <property type="molecule type" value="Genomic_DNA"/>
</dbReference>
<organism evidence="1 2">
    <name type="scientific">Portunus trituberculatus</name>
    <name type="common">Swimming crab</name>
    <name type="synonym">Neptunus trituberculatus</name>
    <dbReference type="NCBI Taxonomy" id="210409"/>
    <lineage>
        <taxon>Eukaryota</taxon>
        <taxon>Metazoa</taxon>
        <taxon>Ecdysozoa</taxon>
        <taxon>Arthropoda</taxon>
        <taxon>Crustacea</taxon>
        <taxon>Multicrustacea</taxon>
        <taxon>Malacostraca</taxon>
        <taxon>Eumalacostraca</taxon>
        <taxon>Eucarida</taxon>
        <taxon>Decapoda</taxon>
        <taxon>Pleocyemata</taxon>
        <taxon>Brachyura</taxon>
        <taxon>Eubrachyura</taxon>
        <taxon>Portunoidea</taxon>
        <taxon>Portunidae</taxon>
        <taxon>Portuninae</taxon>
        <taxon>Portunus</taxon>
    </lineage>
</organism>
<name>A0A5B7DV69_PORTR</name>
<proteinExistence type="predicted"/>
<gene>
    <name evidence="1" type="ORF">E2C01_017946</name>
</gene>
<evidence type="ECO:0000313" key="2">
    <source>
        <dbReference type="Proteomes" id="UP000324222"/>
    </source>
</evidence>
<protein>
    <submittedName>
        <fullName evidence="1">Uncharacterized protein</fullName>
    </submittedName>
</protein>
<comment type="caution">
    <text evidence="1">The sequence shown here is derived from an EMBL/GenBank/DDBJ whole genome shotgun (WGS) entry which is preliminary data.</text>
</comment>